<name>A0A5S6QXB0_TRIMR</name>
<dbReference type="AlphaFoldDB" id="A0A5S6QXB0"/>
<protein>
    <submittedName>
        <fullName evidence="3 4">BAR domain-containing protein</fullName>
    </submittedName>
</protein>
<organism evidence="2 3">
    <name type="scientific">Trichuris muris</name>
    <name type="common">Mouse whipworm</name>
    <dbReference type="NCBI Taxonomy" id="70415"/>
    <lineage>
        <taxon>Eukaryota</taxon>
        <taxon>Metazoa</taxon>
        <taxon>Ecdysozoa</taxon>
        <taxon>Nematoda</taxon>
        <taxon>Enoplea</taxon>
        <taxon>Dorylaimia</taxon>
        <taxon>Trichinellida</taxon>
        <taxon>Trichuridae</taxon>
        <taxon>Trichuris</taxon>
    </lineage>
</organism>
<dbReference type="Gene3D" id="1.20.1270.60">
    <property type="entry name" value="Arfaptin homology (AH) domain/BAR domain"/>
    <property type="match status" value="1"/>
</dbReference>
<dbReference type="STRING" id="70415.A0A5S6QXB0"/>
<dbReference type="InterPro" id="IPR004148">
    <property type="entry name" value="BAR_dom"/>
</dbReference>
<dbReference type="InterPro" id="IPR027267">
    <property type="entry name" value="AH/BAR_dom_sf"/>
</dbReference>
<dbReference type="SMART" id="SM00721">
    <property type="entry name" value="BAR"/>
    <property type="match status" value="1"/>
</dbReference>
<accession>A0A5S6QXB0</accession>
<dbReference type="PROSITE" id="PS51021">
    <property type="entry name" value="BAR"/>
    <property type="match status" value="1"/>
</dbReference>
<dbReference type="Proteomes" id="UP000046395">
    <property type="component" value="Unassembled WGS sequence"/>
</dbReference>
<evidence type="ECO:0000259" key="1">
    <source>
        <dbReference type="PROSITE" id="PS51021"/>
    </source>
</evidence>
<dbReference type="SUPFAM" id="SSF103657">
    <property type="entry name" value="BAR/IMD domain-like"/>
    <property type="match status" value="1"/>
</dbReference>
<evidence type="ECO:0000313" key="3">
    <source>
        <dbReference type="WBParaSite" id="TMUE_3000011763.1"/>
    </source>
</evidence>
<evidence type="ECO:0000313" key="4">
    <source>
        <dbReference type="WBParaSite" id="TMUE_3000011763.2"/>
    </source>
</evidence>
<evidence type="ECO:0000313" key="2">
    <source>
        <dbReference type="Proteomes" id="UP000046395"/>
    </source>
</evidence>
<proteinExistence type="predicted"/>
<keyword evidence="2" id="KW-1185">Reference proteome</keyword>
<dbReference type="Pfam" id="PF03114">
    <property type="entry name" value="BAR"/>
    <property type="match status" value="1"/>
</dbReference>
<dbReference type="GO" id="GO:0005737">
    <property type="term" value="C:cytoplasm"/>
    <property type="evidence" value="ECO:0007669"/>
    <property type="project" value="InterPro"/>
</dbReference>
<dbReference type="CDD" id="cd07594">
    <property type="entry name" value="BAR_Endophilin_B"/>
    <property type="match status" value="1"/>
</dbReference>
<feature type="domain" description="BAR" evidence="1">
    <location>
        <begin position="24"/>
        <end position="258"/>
    </location>
</feature>
<dbReference type="WBParaSite" id="TMUE_3000011763.1">
    <property type="protein sequence ID" value="TMUE_3000011763.1"/>
    <property type="gene ID" value="WBGene00292888"/>
</dbReference>
<reference evidence="3" key="2">
    <citation type="submission" date="2019-12" db="UniProtKB">
        <authorList>
            <consortium name="WormBaseParasite"/>
        </authorList>
    </citation>
    <scope>IDENTIFICATION</scope>
</reference>
<sequence length="286" mass="31676">MDFNFRKFTSDAATAFSRAVQFTEEKLGKAEKTELDAYFENLLEKASVAEEHTKAILSCMECYLQPNPTLRVEEFFYEKLDLKKEQRMNNLECLGQAMTNAGTHFGPGTPYGSALLKVGATQMKLGCAEREFISVSAAKVLTPLKRFLESDIKTIQKERKVLTNKRLDLDACKARLRKAKSSQAQVSAEADLRMAQAAFDKQCEILKILLEGIQSAHANHLKCLRDFVEEQMAFHAQCHQLTTELQRALTGAIGGETTLSLYPSLASGADPIPTTASLADNSKGVQ</sequence>
<dbReference type="WBParaSite" id="TMUE_3000011763.2">
    <property type="protein sequence ID" value="TMUE_3000011763.2"/>
    <property type="gene ID" value="WBGene00292888"/>
</dbReference>
<reference evidence="2" key="1">
    <citation type="submission" date="2014-03" db="EMBL/GenBank/DDBJ databases">
        <title>The whipworm genome and dual-species transcriptomics of an intimate host-pathogen interaction.</title>
        <authorList>
            <person name="Foth B.J."/>
            <person name="Tsai I.J."/>
            <person name="Reid A.J."/>
            <person name="Bancroft A.J."/>
            <person name="Nichol S."/>
            <person name="Tracey A."/>
            <person name="Holroyd N."/>
            <person name="Cotton J.A."/>
            <person name="Stanley E.J."/>
            <person name="Zarowiecki M."/>
            <person name="Liu J.Z."/>
            <person name="Huckvale T."/>
            <person name="Cooper P.J."/>
            <person name="Grencis R.K."/>
            <person name="Berriman M."/>
        </authorList>
    </citation>
    <scope>NUCLEOTIDE SEQUENCE [LARGE SCALE GENOMIC DNA]</scope>
    <source>
        <strain evidence="2">Edinburgh</strain>
    </source>
</reference>